<feature type="transmembrane region" description="Helical" evidence="1">
    <location>
        <begin position="21"/>
        <end position="41"/>
    </location>
</feature>
<keyword evidence="1" id="KW-0472">Membrane</keyword>
<evidence type="ECO:0008006" key="4">
    <source>
        <dbReference type="Google" id="ProtNLM"/>
    </source>
</evidence>
<proteinExistence type="predicted"/>
<accession>A0A1G4PNA8</accession>
<reference evidence="3" key="1">
    <citation type="submission" date="2016-10" db="EMBL/GenBank/DDBJ databases">
        <authorList>
            <person name="Varghese N."/>
            <person name="Submissions S."/>
        </authorList>
    </citation>
    <scope>NUCLEOTIDE SEQUENCE [LARGE SCALE GENOMIC DNA]</scope>
    <source>
        <strain evidence="3">CGMCC 1.3431</strain>
    </source>
</reference>
<protein>
    <recommendedName>
        <fullName evidence="4">DUF2842 domain-containing protein</fullName>
    </recommendedName>
</protein>
<evidence type="ECO:0000313" key="2">
    <source>
        <dbReference type="EMBL" id="SCW33766.1"/>
    </source>
</evidence>
<dbReference type="Pfam" id="PF11003">
    <property type="entry name" value="DUF2842"/>
    <property type="match status" value="1"/>
</dbReference>
<dbReference type="OrthoDB" id="7510023at2"/>
<feature type="transmembrane region" description="Helical" evidence="1">
    <location>
        <begin position="47"/>
        <end position="68"/>
    </location>
</feature>
<keyword evidence="1" id="KW-1133">Transmembrane helix</keyword>
<evidence type="ECO:0000256" key="1">
    <source>
        <dbReference type="SAM" id="Phobius"/>
    </source>
</evidence>
<name>A0A1G4PNA8_9CAUL</name>
<dbReference type="InterPro" id="IPR021265">
    <property type="entry name" value="DUF2842"/>
</dbReference>
<dbReference type="RefSeq" id="WP_090643309.1">
    <property type="nucleotide sequence ID" value="NZ_CBCRYE010000001.1"/>
</dbReference>
<dbReference type="EMBL" id="FMTS01000001">
    <property type="protein sequence ID" value="SCW33766.1"/>
    <property type="molecule type" value="Genomic_DNA"/>
</dbReference>
<evidence type="ECO:0000313" key="3">
    <source>
        <dbReference type="Proteomes" id="UP000199150"/>
    </source>
</evidence>
<sequence>MANPLDRLSLPQRRAITCLGILVWLGFYVCVVAALAGFLHGGQITALIFYALAGTLWGVPIIPLISWSENYKGKKKRK</sequence>
<gene>
    <name evidence="2" type="ORF">SAMN02927928_0524</name>
</gene>
<organism evidence="2 3">
    <name type="scientific">Asticcacaulis taihuensis</name>
    <dbReference type="NCBI Taxonomy" id="260084"/>
    <lineage>
        <taxon>Bacteria</taxon>
        <taxon>Pseudomonadati</taxon>
        <taxon>Pseudomonadota</taxon>
        <taxon>Alphaproteobacteria</taxon>
        <taxon>Caulobacterales</taxon>
        <taxon>Caulobacteraceae</taxon>
        <taxon>Asticcacaulis</taxon>
    </lineage>
</organism>
<keyword evidence="3" id="KW-1185">Reference proteome</keyword>
<dbReference type="STRING" id="260084.SAMN02927928_0524"/>
<keyword evidence="1" id="KW-0812">Transmembrane</keyword>
<dbReference type="AlphaFoldDB" id="A0A1G4PNA8"/>
<dbReference type="Proteomes" id="UP000199150">
    <property type="component" value="Unassembled WGS sequence"/>
</dbReference>